<proteinExistence type="predicted"/>
<dbReference type="EMBL" id="JARIHO010000085">
    <property type="protein sequence ID" value="KAJ7308567.1"/>
    <property type="molecule type" value="Genomic_DNA"/>
</dbReference>
<keyword evidence="5 7" id="KW-1133">Transmembrane helix</keyword>
<feature type="transmembrane region" description="Helical" evidence="7">
    <location>
        <begin position="91"/>
        <end position="112"/>
    </location>
</feature>
<keyword evidence="3 7" id="KW-0812">Transmembrane</keyword>
<dbReference type="Proteomes" id="UP001218218">
    <property type="component" value="Unassembled WGS sequence"/>
</dbReference>
<feature type="transmembrane region" description="Helical" evidence="7">
    <location>
        <begin position="31"/>
        <end position="50"/>
    </location>
</feature>
<evidence type="ECO:0000256" key="5">
    <source>
        <dbReference type="ARBA" id="ARBA00022989"/>
    </source>
</evidence>
<dbReference type="AlphaFoldDB" id="A0AAD6Z5Q5"/>
<dbReference type="Pfam" id="PF00324">
    <property type="entry name" value="AA_permease"/>
    <property type="match status" value="1"/>
</dbReference>
<accession>A0AAD6Z5Q5</accession>
<evidence type="ECO:0000256" key="4">
    <source>
        <dbReference type="ARBA" id="ARBA00022970"/>
    </source>
</evidence>
<evidence type="ECO:0000256" key="7">
    <source>
        <dbReference type="SAM" id="Phobius"/>
    </source>
</evidence>
<comment type="subcellular location">
    <subcellularLocation>
        <location evidence="1">Membrane</location>
        <topology evidence="1">Multi-pass membrane protein</topology>
    </subcellularLocation>
</comment>
<dbReference type="GO" id="GO:0015171">
    <property type="term" value="F:amino acid transmembrane transporter activity"/>
    <property type="evidence" value="ECO:0007669"/>
    <property type="project" value="TreeGrafter"/>
</dbReference>
<dbReference type="PANTHER" id="PTHR43341">
    <property type="entry name" value="AMINO ACID PERMEASE"/>
    <property type="match status" value="1"/>
</dbReference>
<feature type="transmembrane region" description="Helical" evidence="7">
    <location>
        <begin position="380"/>
        <end position="402"/>
    </location>
</feature>
<evidence type="ECO:0000313" key="9">
    <source>
        <dbReference type="EMBL" id="KAJ7308567.1"/>
    </source>
</evidence>
<feature type="transmembrane region" description="Helical" evidence="7">
    <location>
        <begin position="200"/>
        <end position="221"/>
    </location>
</feature>
<dbReference type="GO" id="GO:0016020">
    <property type="term" value="C:membrane"/>
    <property type="evidence" value="ECO:0007669"/>
    <property type="project" value="UniProtKB-SubCell"/>
</dbReference>
<feature type="transmembrane region" description="Helical" evidence="7">
    <location>
        <begin position="324"/>
        <end position="345"/>
    </location>
</feature>
<feature type="transmembrane region" description="Helical" evidence="7">
    <location>
        <begin position="494"/>
        <end position="518"/>
    </location>
</feature>
<keyword evidence="2" id="KW-0813">Transport</keyword>
<evidence type="ECO:0000313" key="10">
    <source>
        <dbReference type="Proteomes" id="UP001218218"/>
    </source>
</evidence>
<comment type="caution">
    <text evidence="9">The sequence shown here is derived from an EMBL/GenBank/DDBJ whole genome shotgun (WGS) entry which is preliminary data.</text>
</comment>
<gene>
    <name evidence="9" type="ORF">DFH08DRAFT_490250</name>
</gene>
<dbReference type="Gene3D" id="1.20.1740.10">
    <property type="entry name" value="Amino acid/polyamine transporter I"/>
    <property type="match status" value="1"/>
</dbReference>
<organism evidence="9 10">
    <name type="scientific">Mycena albidolilacea</name>
    <dbReference type="NCBI Taxonomy" id="1033008"/>
    <lineage>
        <taxon>Eukaryota</taxon>
        <taxon>Fungi</taxon>
        <taxon>Dikarya</taxon>
        <taxon>Basidiomycota</taxon>
        <taxon>Agaricomycotina</taxon>
        <taxon>Agaricomycetes</taxon>
        <taxon>Agaricomycetidae</taxon>
        <taxon>Agaricales</taxon>
        <taxon>Marasmiineae</taxon>
        <taxon>Mycenaceae</taxon>
        <taxon>Mycena</taxon>
    </lineage>
</organism>
<feature type="transmembrane region" description="Helical" evidence="7">
    <location>
        <begin position="451"/>
        <end position="474"/>
    </location>
</feature>
<dbReference type="PIRSF" id="PIRSF006060">
    <property type="entry name" value="AA_transporter"/>
    <property type="match status" value="1"/>
</dbReference>
<dbReference type="InterPro" id="IPR050524">
    <property type="entry name" value="APC_YAT"/>
</dbReference>
<evidence type="ECO:0000259" key="8">
    <source>
        <dbReference type="Pfam" id="PF00324"/>
    </source>
</evidence>
<keyword evidence="4" id="KW-0029">Amino-acid transport</keyword>
<feature type="transmembrane region" description="Helical" evidence="7">
    <location>
        <begin position="524"/>
        <end position="543"/>
    </location>
</feature>
<evidence type="ECO:0000256" key="2">
    <source>
        <dbReference type="ARBA" id="ARBA00022448"/>
    </source>
</evidence>
<keyword evidence="10" id="KW-1185">Reference proteome</keyword>
<dbReference type="FunFam" id="1.20.1740.10:FF:000006">
    <property type="entry name" value="General amino acid permease"/>
    <property type="match status" value="1"/>
</dbReference>
<dbReference type="PANTHER" id="PTHR43341:SF4">
    <property type="entry name" value="ARGININE PERMEASE CAN1-RELATED"/>
    <property type="match status" value="1"/>
</dbReference>
<feature type="transmembrane region" description="Helical" evidence="7">
    <location>
        <begin position="227"/>
        <end position="247"/>
    </location>
</feature>
<keyword evidence="6 7" id="KW-0472">Membrane</keyword>
<feature type="transmembrane region" description="Helical" evidence="7">
    <location>
        <begin position="422"/>
        <end position="445"/>
    </location>
</feature>
<dbReference type="InterPro" id="IPR004841">
    <property type="entry name" value="AA-permease/SLC12A_dom"/>
</dbReference>
<protein>
    <submittedName>
        <fullName evidence="9">General amino acid permease 1</fullName>
    </submittedName>
</protein>
<feature type="transmembrane region" description="Helical" evidence="7">
    <location>
        <begin position="171"/>
        <end position="193"/>
    </location>
</feature>
<evidence type="ECO:0000256" key="6">
    <source>
        <dbReference type="ARBA" id="ARBA00023136"/>
    </source>
</evidence>
<reference evidence="9" key="1">
    <citation type="submission" date="2023-03" db="EMBL/GenBank/DDBJ databases">
        <title>Massive genome expansion in bonnet fungi (Mycena s.s.) driven by repeated elements and novel gene families across ecological guilds.</title>
        <authorList>
            <consortium name="Lawrence Berkeley National Laboratory"/>
            <person name="Harder C.B."/>
            <person name="Miyauchi S."/>
            <person name="Viragh M."/>
            <person name="Kuo A."/>
            <person name="Thoen E."/>
            <person name="Andreopoulos B."/>
            <person name="Lu D."/>
            <person name="Skrede I."/>
            <person name="Drula E."/>
            <person name="Henrissat B."/>
            <person name="Morin E."/>
            <person name="Kohler A."/>
            <person name="Barry K."/>
            <person name="LaButti K."/>
            <person name="Morin E."/>
            <person name="Salamov A."/>
            <person name="Lipzen A."/>
            <person name="Mereny Z."/>
            <person name="Hegedus B."/>
            <person name="Baldrian P."/>
            <person name="Stursova M."/>
            <person name="Weitz H."/>
            <person name="Taylor A."/>
            <person name="Grigoriev I.V."/>
            <person name="Nagy L.G."/>
            <person name="Martin F."/>
            <person name="Kauserud H."/>
        </authorList>
    </citation>
    <scope>NUCLEOTIDE SEQUENCE</scope>
    <source>
        <strain evidence="9">CBHHK002</strain>
    </source>
</reference>
<evidence type="ECO:0000256" key="3">
    <source>
        <dbReference type="ARBA" id="ARBA00022692"/>
    </source>
</evidence>
<dbReference type="InterPro" id="IPR004840">
    <property type="entry name" value="Amino_acid_permease_CS"/>
</dbReference>
<feature type="domain" description="Amino acid permease/ SLC12A" evidence="8">
    <location>
        <begin position="90"/>
        <end position="551"/>
    </location>
</feature>
<name>A0AAD6Z5Q5_9AGAR</name>
<sequence length="588" mass="65384">MNQPGINRDKEQRPAYLKSCRDKQDPRAFPFRFYASHFLLLFLCAFLLIMDKKWRAKSSQEILETVDSDDRYDFDFHDLDRVQRRLKQRHVQMIAIAGTIGTGLFLGSGNALQVAGPLGALLAYALVGTVAYSSLCCIAEMTTWAPISGTFPHYAARWVDPALGFAVGWNYFYANAVSVPVEISAAAILMTFWDPNTDHAATYTAIIVILVCAINIFGVRYFGESEFLFSIVKLILIIVLLFAGLIVDLGGGPGHEVIGFKNWVNPGAVNRAHLVEDIGADRFLAILNVIIQAAFSFQGMELVCIAASETENPRRNIAKAVRRVFYRIMVFYMLGILMIGLLVPFDNPQLLSRVGTAAQSPFVIALNSAGVKAFPHLVNAGILTSAFSAASSSLFASSRVLYGLSIRGQAPKWLAHTTKQGLPIASVLTTSVFALMAFMTVSAGVETVFNWFVNVVTTGGFIGWFSINLTYVFFHRGMIAQGYDLKKNVYNNGLQPYLAYWGMGWTLFFVLMNGYAVFFKFETSLFLTAYINIPIFAALYFGYKWVYRTRVWKPLEMDFVTGIPTVEETELPPDPPVTFLEKVGDVLF</sequence>
<dbReference type="PROSITE" id="PS00218">
    <property type="entry name" value="AMINO_ACID_PERMEASE_1"/>
    <property type="match status" value="1"/>
</dbReference>
<evidence type="ECO:0000256" key="1">
    <source>
        <dbReference type="ARBA" id="ARBA00004141"/>
    </source>
</evidence>